<evidence type="ECO:0000313" key="1">
    <source>
        <dbReference type="EMBL" id="SER55029.1"/>
    </source>
</evidence>
<organism evidence="1 2">
    <name type="scientific">Natrinema salaciae</name>
    <dbReference type="NCBI Taxonomy" id="1186196"/>
    <lineage>
        <taxon>Archaea</taxon>
        <taxon>Methanobacteriati</taxon>
        <taxon>Methanobacteriota</taxon>
        <taxon>Stenosarchaea group</taxon>
        <taxon>Halobacteria</taxon>
        <taxon>Halobacteriales</taxon>
        <taxon>Natrialbaceae</taxon>
        <taxon>Natrinema</taxon>
    </lineage>
</organism>
<evidence type="ECO:0000313" key="2">
    <source>
        <dbReference type="Proteomes" id="UP000199114"/>
    </source>
</evidence>
<reference evidence="2" key="1">
    <citation type="submission" date="2016-10" db="EMBL/GenBank/DDBJ databases">
        <authorList>
            <person name="Varghese N."/>
            <person name="Submissions S."/>
        </authorList>
    </citation>
    <scope>NUCLEOTIDE SEQUENCE [LARGE SCALE GENOMIC DNA]</scope>
    <source>
        <strain evidence="2">DSM 25055</strain>
    </source>
</reference>
<dbReference type="STRING" id="1186196.SAMN04489841_4076"/>
<dbReference type="OrthoDB" id="11472at2157"/>
<dbReference type="EMBL" id="FOFD01000006">
    <property type="protein sequence ID" value="SER55029.1"/>
    <property type="molecule type" value="Genomic_DNA"/>
</dbReference>
<dbReference type="RefSeq" id="WP_090621093.1">
    <property type="nucleotide sequence ID" value="NZ_FOFD01000006.1"/>
</dbReference>
<sequence>MTSRDWTADSDAVFDRDAFTCRHCGAVGDDEPTTHRPFPVGDVPLEGDVHESALVTVCDECFETLDAPAPTEAIAGDELFRLVRDTTRVQGATISDVAGFASLATSLPATLETALEPGTDADVDESVSEFRRTRRDVLLAIAVVDARLERLAALEDEGYDAETRTALRAFADTAVELQSALREVVALGETVATGLDRCHGCFEPHEGEVCPTCGLETRETDDWRQDDGTLAFDRLFTTINERLQGAAETTETLTDRTTALAEQLTAQ</sequence>
<proteinExistence type="predicted"/>
<name>A0A1H9Q530_9EURY</name>
<dbReference type="AlphaFoldDB" id="A0A1H9Q530"/>
<keyword evidence="2" id="KW-1185">Reference proteome</keyword>
<protein>
    <submittedName>
        <fullName evidence="1">Uncharacterized protein</fullName>
    </submittedName>
</protein>
<accession>A0A1H9Q530</accession>
<gene>
    <name evidence="1" type="ORF">SAMN04489841_4076</name>
</gene>
<dbReference type="Proteomes" id="UP000199114">
    <property type="component" value="Unassembled WGS sequence"/>
</dbReference>